<evidence type="ECO:0000313" key="4">
    <source>
        <dbReference type="Proteomes" id="UP000000768"/>
    </source>
</evidence>
<dbReference type="GO" id="GO:0043565">
    <property type="term" value="F:sequence-specific DNA binding"/>
    <property type="evidence" value="ECO:0000318"/>
    <property type="project" value="GO_Central"/>
</dbReference>
<sequence>MDLAGMKRRELQALCKRHGLPAGGSNADLVARFDAALSGATGVEEEVARVPARKGCLKQIGRDGAEAKKVTFAAEEGKTRRLRSRVIWSPIVVKTRGKSGQADVPVRRSRRNSLCAAEAEEAGEAVAVDRKRKRKDQENDEAVAIGAQVGVLSRVTRRSSLAGPAAVLPPVVEKKRGRGKNLAQVEVTARITRSRATAPVVMSPLVNKRRRKTGDARANLELPTVSDVPRNDASVTRSLRNRVVQVNNSTVDETHTARQLENKTQPSRPPTRRHQQVSSSTEDKNQEQTAAPNKAPLLRRSEVKEPIKRSTRKSVVLATLEKEENDLVEEKNPEAHGRRSMRKSIVPVTNINVIGEKIHNTNSEDVVKQPATKGPVRRSRHKFVVSELHEKEKGLIAGKNMEAHEGRSMRKPVMPVKDIKAAGEGTENAKGKGVEKQFIVKQPIRRSSRKSVLPDMLGKNSGLLAAQMNAEMNVRRSTRKSVLPNMLNEENQDHSKLSRKENFQSVKCKDDERHQKVKEPINRSKRSVAAKFKKQQITLIPNEKDNTGGTQQASISTTLKGRSSKRRRTTTSEEVKSVKEANDDIIIREPTKDAHKATHEYKESGSRVQEFGQVNATRQEHFSGPLLVTVTLTEEIFTAQSVPVVIPGSESGDNANESLDKSKQEHSDIQAINSHLSETSGELDQSSCIAGLVVHNVDVSEDKSLMSKGEAVFAIAKSPDGLSIDLIVGDHEWQSSISEEGRVGLEANSSELGKKNLANVMSIGLHAKSLQHDTDVIAEETNKDEDVQPTECDADKKLDVDEGVAEEVLAHEKSNDQHDPAKTDLNMKLNDELAGPGTESGCSITEKNGWLVADILNQQAIIQGATRAEQEVARVPARKGCLKQIGRDAAEAKKVTFAAKEGKTRRLRSRVIWLPIVVKTRGKSTQAGTDSAAAEDSISAEVVTDVPVRQSRRNSFVVADVPVRRSRRNSLYAAEAEEAGEVVAVDRKRKRKDQENDEAVAIGAQVGVLSRVTRRSSLAGPAAVLPPVVEKKRGRGKVAVGGSKLAAEAQDTTLEKEENDLVEEKNPEAHDHEWQSSISEEGRVGLEANSSEPGKKNLANVMSIGLHAKSLQHDTDVIAEETNKAAVLISESYTNPEIHYNAVAEESIRPADLEECPSRCSIGNPLSTILHLEGAANDTSLPVPVLNADKGCSSDGRPSSFDLELMFAEGGKESYSRNAENTTVEMDGGNKPSTPVTPGFYVRSDCLEDEDVQPTECDADKKLDVDEGVAEEVLAQEKSNDQHDPAKTDLNMKLNDELAGPGTESGCSITEKNGRLVADILNQQATIQKPSLCSATPECKHECDLTEETILPSMNTTSLPSVEQSPFGLESLFSQESIDKSVGYGALASATAHTENGFDDSKGCQVKSAPENTHVSEPFSHYDTQGGISKNDDCMHTSRKDHIMAGLPEANLDEKRVLSVFSLDAKHKKEIINFEEVASEGERSKKFVHSEDFKASSEKTNVNGSDGNAYGITDVVLSSALHSPANDNYEICFERSNLRDGELNRKLEGAKVVESGLYFNKDIGNIFDSGSVGEITPSGSGVSKDSSKEYKHEVLDGFSMQTSRDGSSTCGEKIVCRVNAIENEGALSEEATHTMKNFAGTCSSNPRELIMDLQSLFSKGDTKESDSHDGLALQSAENLGQWVKVHHSSDLSPLDEPFECSNTEVLRQDHNHKDRSIEDRVEQVASKPCRNDIVVAAATTKCIESGLVLPRSEERSNLNDDQLNPKLESPNIIVSGLECDKDVCITSENGSIVAVVGERTPSGSALPEGYPKDHYPRQELLDGFSVESSLQGIIFEKTIVSGVAAIDNPSSSLATPDNKYEGALSEEAVCRMKNYTGTSSVDPRHLVMDLQSLFSEGSTEKSNLQDLSRHEEKESCVSVPMQVKENGEKESCVSVPMQVKENGGFLRSSHMKSSLTSVQINLADCAHLNERDVVAAVEVLCEEKVERKSMPTSHSDIVQEKSYSDEHGKPELVCSLYLCQGQHVNESTSMQVTCNIETLNQDHEEYNQNNEDQTNSSNVPEAVEIEQSEMEIGLIPAAEATVLLVLDEQLKNKGNEDQITPGIPANCVPEAVEIESEMEIGLIPAAEASVLPVPDDQLNNKREGNEDQVTPGIPASCVSEAVEIEQSEMEIVSDEQPNRELEDNEVDEHSCSYDSELLKREASNLSKDDCMDLSSEDNHPNDLPAPKSPEQSAFFQNENDSGSELAGQSRRQSGIAEIRAKLQSFKFSSTVKGSYIAMSAPRPKPGDSMSQSAIALLRNIENTTAAKAGHPVKPNADGKDSSRRALQPISGRPREH</sequence>
<feature type="region of interest" description="Disordered" evidence="1">
    <location>
        <begin position="476"/>
        <end position="577"/>
    </location>
</feature>
<proteinExistence type="predicted"/>
<dbReference type="Pfam" id="PF02037">
    <property type="entry name" value="SAP"/>
    <property type="match status" value="1"/>
</dbReference>
<dbReference type="Gramene" id="KXG23052">
    <property type="protein sequence ID" value="KXG23052"/>
    <property type="gene ID" value="SORBI_3008G049701"/>
</dbReference>
<feature type="compositionally biased region" description="Basic and acidic residues" evidence="1">
    <location>
        <begin position="1062"/>
        <end position="1078"/>
    </location>
</feature>
<dbReference type="PROSITE" id="PS50800">
    <property type="entry name" value="SAP"/>
    <property type="match status" value="1"/>
</dbReference>
<feature type="region of interest" description="Disordered" evidence="1">
    <location>
        <begin position="1049"/>
        <end position="1078"/>
    </location>
</feature>
<keyword evidence="4" id="KW-1185">Reference proteome</keyword>
<dbReference type="Proteomes" id="UP000000768">
    <property type="component" value="Chromosome 8"/>
</dbReference>
<dbReference type="OMA" id="HEWQSSI"/>
<feature type="compositionally biased region" description="Basic residues" evidence="1">
    <location>
        <begin position="523"/>
        <end position="534"/>
    </location>
</feature>
<dbReference type="EMBL" id="CM000767">
    <property type="protein sequence ID" value="KXG23052.2"/>
    <property type="molecule type" value="Genomic_DNA"/>
</dbReference>
<accession>A0A1B6PBJ0</accession>
<reference evidence="4" key="2">
    <citation type="journal article" date="2018" name="Plant J.">
        <title>The Sorghum bicolor reference genome: improved assembly, gene annotations, a transcriptome atlas, and signatures of genome organization.</title>
        <authorList>
            <person name="McCormick R.F."/>
            <person name="Truong S.K."/>
            <person name="Sreedasyam A."/>
            <person name="Jenkins J."/>
            <person name="Shu S."/>
            <person name="Sims D."/>
            <person name="Kennedy M."/>
            <person name="Amirebrahimi M."/>
            <person name="Weers B.D."/>
            <person name="McKinley B."/>
            <person name="Mattison A."/>
            <person name="Morishige D.T."/>
            <person name="Grimwood J."/>
            <person name="Schmutz J."/>
            <person name="Mullet J.E."/>
        </authorList>
    </citation>
    <scope>NUCLEOTIDE SEQUENCE [LARGE SCALE GENOMIC DNA]</scope>
    <source>
        <strain evidence="4">cv. BTx623</strain>
    </source>
</reference>
<feature type="region of interest" description="Disordered" evidence="1">
    <location>
        <begin position="1398"/>
        <end position="1428"/>
    </location>
</feature>
<reference evidence="3 4" key="1">
    <citation type="journal article" date="2009" name="Nature">
        <title>The Sorghum bicolor genome and the diversification of grasses.</title>
        <authorList>
            <person name="Paterson A.H."/>
            <person name="Bowers J.E."/>
            <person name="Bruggmann R."/>
            <person name="Dubchak I."/>
            <person name="Grimwood J."/>
            <person name="Gundlach H."/>
            <person name="Haberer G."/>
            <person name="Hellsten U."/>
            <person name="Mitros T."/>
            <person name="Poliakov A."/>
            <person name="Schmutz J."/>
            <person name="Spannagl M."/>
            <person name="Tang H."/>
            <person name="Wang X."/>
            <person name="Wicker T."/>
            <person name="Bharti A.K."/>
            <person name="Chapman J."/>
            <person name="Feltus F.A."/>
            <person name="Gowik U."/>
            <person name="Grigoriev I.V."/>
            <person name="Lyons E."/>
            <person name="Maher C.A."/>
            <person name="Martis M."/>
            <person name="Narechania A."/>
            <person name="Otillar R.P."/>
            <person name="Penning B.W."/>
            <person name="Salamov A.A."/>
            <person name="Wang Y."/>
            <person name="Zhang L."/>
            <person name="Carpita N.C."/>
            <person name="Freeling M."/>
            <person name="Gingle A.R."/>
            <person name="Hash C.T."/>
            <person name="Keller B."/>
            <person name="Klein P."/>
            <person name="Kresovich S."/>
            <person name="McCann M.C."/>
            <person name="Ming R."/>
            <person name="Peterson D.G."/>
            <person name="Mehboob-ur-Rahman"/>
            <person name="Ware D."/>
            <person name="Westhoff P."/>
            <person name="Mayer K.F."/>
            <person name="Messing J."/>
            <person name="Rokhsar D.S."/>
        </authorList>
    </citation>
    <scope>NUCLEOTIDE SEQUENCE [LARGE SCALE GENOMIC DNA]</scope>
    <source>
        <strain evidence="4">cv. BTx623</strain>
    </source>
</reference>
<feature type="compositionally biased region" description="Polar residues" evidence="1">
    <location>
        <begin position="233"/>
        <end position="251"/>
    </location>
</feature>
<dbReference type="InParanoid" id="A0A1B6PBJ0"/>
<dbReference type="InterPro" id="IPR003034">
    <property type="entry name" value="SAP_dom"/>
</dbReference>
<feature type="region of interest" description="Disordered" evidence="1">
    <location>
        <begin position="2208"/>
        <end position="2253"/>
    </location>
</feature>
<feature type="region of interest" description="Disordered" evidence="1">
    <location>
        <begin position="647"/>
        <end position="668"/>
    </location>
</feature>
<evidence type="ECO:0000259" key="2">
    <source>
        <dbReference type="PROSITE" id="PS50800"/>
    </source>
</evidence>
<feature type="compositionally biased region" description="Basic and acidic residues" evidence="1">
    <location>
        <begin position="658"/>
        <end position="668"/>
    </location>
</feature>
<name>A0A1B6PBJ0_SORBI</name>
<evidence type="ECO:0000256" key="1">
    <source>
        <dbReference type="SAM" id="MobiDB-lite"/>
    </source>
</evidence>
<feature type="region of interest" description="Disordered" evidence="1">
    <location>
        <begin position="2168"/>
        <end position="2191"/>
    </location>
</feature>
<evidence type="ECO:0000313" key="3">
    <source>
        <dbReference type="EMBL" id="KXG23052.2"/>
    </source>
</evidence>
<feature type="region of interest" description="Disordered" evidence="1">
    <location>
        <begin position="2135"/>
        <end position="2154"/>
    </location>
</feature>
<feature type="region of interest" description="Disordered" evidence="1">
    <location>
        <begin position="207"/>
        <end position="312"/>
    </location>
</feature>
<feature type="compositionally biased region" description="Basic and acidic residues" evidence="1">
    <location>
        <begin position="2176"/>
        <end position="2191"/>
    </location>
</feature>
<feature type="domain" description="SAP" evidence="2">
    <location>
        <begin position="3"/>
        <end position="37"/>
    </location>
</feature>
<dbReference type="GO" id="GO:0005634">
    <property type="term" value="C:nucleus"/>
    <property type="evidence" value="ECO:0000318"/>
    <property type="project" value="GO_Central"/>
</dbReference>
<gene>
    <name evidence="3" type="ORF">SORBI_3008G049701</name>
</gene>
<feature type="compositionally biased region" description="Polar residues" evidence="1">
    <location>
        <begin position="2229"/>
        <end position="2242"/>
    </location>
</feature>
<dbReference type="SMART" id="SM00513">
    <property type="entry name" value="SAP"/>
    <property type="match status" value="1"/>
</dbReference>
<feature type="compositionally biased region" description="Basic and acidic residues" evidence="1">
    <location>
        <begin position="252"/>
        <end position="261"/>
    </location>
</feature>
<feature type="region of interest" description="Disordered" evidence="1">
    <location>
        <begin position="2304"/>
        <end position="2336"/>
    </location>
</feature>
<feature type="compositionally biased region" description="Basic and acidic residues" evidence="1">
    <location>
        <begin position="299"/>
        <end position="308"/>
    </location>
</feature>
<feature type="compositionally biased region" description="Basic and acidic residues" evidence="1">
    <location>
        <begin position="491"/>
        <end position="522"/>
    </location>
</feature>
<dbReference type="GO" id="GO:0003700">
    <property type="term" value="F:DNA-binding transcription factor activity"/>
    <property type="evidence" value="ECO:0000318"/>
    <property type="project" value="GO_Central"/>
</dbReference>
<protein>
    <recommendedName>
        <fullName evidence="2">SAP domain-containing protein</fullName>
    </recommendedName>
</protein>
<organism evidence="3 4">
    <name type="scientific">Sorghum bicolor</name>
    <name type="common">Sorghum</name>
    <name type="synonym">Sorghum vulgare</name>
    <dbReference type="NCBI Taxonomy" id="4558"/>
    <lineage>
        <taxon>Eukaryota</taxon>
        <taxon>Viridiplantae</taxon>
        <taxon>Streptophyta</taxon>
        <taxon>Embryophyta</taxon>
        <taxon>Tracheophyta</taxon>
        <taxon>Spermatophyta</taxon>
        <taxon>Magnoliopsida</taxon>
        <taxon>Liliopsida</taxon>
        <taxon>Poales</taxon>
        <taxon>Poaceae</taxon>
        <taxon>PACMAD clade</taxon>
        <taxon>Panicoideae</taxon>
        <taxon>Andropogonodae</taxon>
        <taxon>Andropogoneae</taxon>
        <taxon>Sorghinae</taxon>
        <taxon>Sorghum</taxon>
    </lineage>
</organism>
<feature type="compositionally biased region" description="Basic and acidic residues" evidence="1">
    <location>
        <begin position="2208"/>
        <end position="2220"/>
    </location>
</feature>